<dbReference type="GeneID" id="28496190"/>
<gene>
    <name evidence="1" type="ORF">A7C91_08310</name>
</gene>
<proteinExistence type="predicted"/>
<evidence type="ECO:0000313" key="2">
    <source>
        <dbReference type="Proteomes" id="UP000076969"/>
    </source>
</evidence>
<evidence type="ECO:0000313" key="1">
    <source>
        <dbReference type="EMBL" id="ANF23169.1"/>
    </source>
</evidence>
<dbReference type="KEGG" id="tpie:A7C91_08310"/>
<accession>A0A172WIJ1</accession>
<dbReference type="Proteomes" id="UP000076969">
    <property type="component" value="Chromosome"/>
</dbReference>
<dbReference type="RefSeq" id="WP_068666563.1">
    <property type="nucleotide sequence ID" value="NZ_CP015520.1"/>
</dbReference>
<name>A0A172WIJ1_9EURY</name>
<sequence length="393" mass="45106">MRWKPLLAVLIGLLMIGVTARIGIAGDSYLQQRDTPKETISLGIIHTISPEQAEKLLKEGQLILVDSHGLEVLKDAKLLPYIIRFGNDTVYAVKILPGGRFFIYAAPEESVENDIKKFKEEALTEFRKAYFVEYTVPIEIPVDYSWRTMANGKVISNFSAESVSTSTDAYLESKITWTSGDEWYPRGRLQLIYLVYKLADMNPDYDWRVVDMQTYVYAGRYLWGSKQNSNRVQKIQPNSASILPIRNWEFEKITIQVDTRPDGNSVFSLDSFKPSYNNVDYYNEEHSQTLQYTLGNGGASVTITNILKAVKITVDNIGENWVRWTYKFNRDLGVGDEWVNVEPGYMFSLRIPNKHVEASQKFTITVNWVDNIPLSPDIHASNTLVYYWDWSIN</sequence>
<reference evidence="2" key="1">
    <citation type="journal article" date="2016" name="Syst. Appl. Microbiol.">
        <title>Thermococcus piezophilus sp. nov., a novel hyperthermophilic and piezophilic archaeon with a broad pressure range for growth, isolated from a deepest hydrothermal vent at the Mid-Cayman Rise.</title>
        <authorList>
            <person name="Dalmasso C."/>
            <person name="Oger P."/>
            <person name="Selva G."/>
            <person name="Courtine D."/>
            <person name="L'Haridon S."/>
            <person name="Garlaschelli A."/>
            <person name="Roussel E."/>
            <person name="Miyazaki J."/>
            <person name="Reveillaud J."/>
            <person name="Jebbar M."/>
            <person name="Takai K."/>
            <person name="Maignien L."/>
            <person name="Alain K."/>
        </authorList>
    </citation>
    <scope>NUCLEOTIDE SEQUENCE [LARGE SCALE GENOMIC DNA]</scope>
    <source>
        <strain evidence="2">CDGS</strain>
    </source>
</reference>
<dbReference type="AlphaFoldDB" id="A0A172WIJ1"/>
<organism evidence="1 2">
    <name type="scientific">Thermococcus piezophilus</name>
    <dbReference type="NCBI Taxonomy" id="1712654"/>
    <lineage>
        <taxon>Archaea</taxon>
        <taxon>Methanobacteriati</taxon>
        <taxon>Methanobacteriota</taxon>
        <taxon>Thermococci</taxon>
        <taxon>Thermococcales</taxon>
        <taxon>Thermococcaceae</taxon>
        <taxon>Thermococcus</taxon>
    </lineage>
</organism>
<dbReference type="EMBL" id="CP015520">
    <property type="protein sequence ID" value="ANF23169.1"/>
    <property type="molecule type" value="Genomic_DNA"/>
</dbReference>
<protein>
    <submittedName>
        <fullName evidence="1">Uncharacterized protein</fullName>
    </submittedName>
</protein>
<keyword evidence="2" id="KW-1185">Reference proteome</keyword>
<dbReference type="OrthoDB" id="88750at2157"/>